<dbReference type="InterPro" id="IPR043876">
    <property type="entry name" value="DUF5856"/>
</dbReference>
<reference evidence="1" key="1">
    <citation type="submission" date="2020-04" db="EMBL/GenBank/DDBJ databases">
        <authorList>
            <person name="Chiriac C."/>
            <person name="Salcher M."/>
            <person name="Ghai R."/>
            <person name="Kavagutti S V."/>
        </authorList>
    </citation>
    <scope>NUCLEOTIDE SEQUENCE</scope>
</reference>
<sequence length="120" mass="13620">MTPLKVTTKLFEARDTVHLIHLNTKSYAEHKALGEFYDSWLDLVDSFIETYQGKYGRVSGTVSIDCNIATDSNAYLTELMVFLNTDINTILDLKIDSDLLNIVADMKSLVNHTKYLLTLK</sequence>
<evidence type="ECO:0000313" key="1">
    <source>
        <dbReference type="EMBL" id="CAB4131027.1"/>
    </source>
</evidence>
<accession>A0A6J5LCZ2</accession>
<gene>
    <name evidence="1" type="ORF">UFOVP129_44</name>
</gene>
<protein>
    <submittedName>
        <fullName evidence="1">Uncharacterized protein</fullName>
    </submittedName>
</protein>
<name>A0A6J5LCZ2_9CAUD</name>
<dbReference type="Pfam" id="PF19174">
    <property type="entry name" value="DUF5856"/>
    <property type="match status" value="1"/>
</dbReference>
<dbReference type="EMBL" id="LR796245">
    <property type="protein sequence ID" value="CAB4131027.1"/>
    <property type="molecule type" value="Genomic_DNA"/>
</dbReference>
<proteinExistence type="predicted"/>
<organism evidence="1">
    <name type="scientific">uncultured Caudovirales phage</name>
    <dbReference type="NCBI Taxonomy" id="2100421"/>
    <lineage>
        <taxon>Viruses</taxon>
        <taxon>Duplodnaviria</taxon>
        <taxon>Heunggongvirae</taxon>
        <taxon>Uroviricota</taxon>
        <taxon>Caudoviricetes</taxon>
        <taxon>Peduoviridae</taxon>
        <taxon>Maltschvirus</taxon>
        <taxon>Maltschvirus maltsch</taxon>
    </lineage>
</organism>